<dbReference type="InterPro" id="IPR004305">
    <property type="entry name" value="Thiaminase-2/PQQC"/>
</dbReference>
<dbReference type="InterPro" id="IPR016084">
    <property type="entry name" value="Haem_Oase-like_multi-hlx"/>
</dbReference>
<dbReference type="GO" id="GO:0009228">
    <property type="term" value="P:thiamine biosynthetic process"/>
    <property type="evidence" value="ECO:0007669"/>
    <property type="project" value="UniProtKB-KW"/>
</dbReference>
<dbReference type="PIRSF" id="PIRSF003170">
    <property type="entry name" value="Pet18p"/>
    <property type="match status" value="1"/>
</dbReference>
<protein>
    <recommendedName>
        <fullName evidence="1">Aminopyrimidine aminohydrolase</fullName>
        <ecNumber evidence="1">3.5.99.2</ecNumber>
    </recommendedName>
</protein>
<dbReference type="OrthoDB" id="34166at2"/>
<dbReference type="EC" id="3.5.99.2" evidence="1"/>
<comment type="catalytic activity">
    <reaction evidence="1">
        <text>4-amino-5-aminomethyl-2-methylpyrimidine + H2O = 4-amino-5-hydroxymethyl-2-methylpyrimidine + NH4(+)</text>
        <dbReference type="Rhea" id="RHEA:31799"/>
        <dbReference type="ChEBI" id="CHEBI:15377"/>
        <dbReference type="ChEBI" id="CHEBI:16892"/>
        <dbReference type="ChEBI" id="CHEBI:28938"/>
        <dbReference type="ChEBI" id="CHEBI:63416"/>
        <dbReference type="EC" id="3.5.99.2"/>
    </reaction>
</comment>
<dbReference type="GO" id="GO:0005829">
    <property type="term" value="C:cytosol"/>
    <property type="evidence" value="ECO:0007669"/>
    <property type="project" value="TreeGrafter"/>
</dbReference>
<dbReference type="PANTHER" id="PTHR43198:SF2">
    <property type="entry name" value="SI:CH1073-67J19.1-RELATED"/>
    <property type="match status" value="1"/>
</dbReference>
<dbReference type="SUPFAM" id="SSF48613">
    <property type="entry name" value="Heme oxygenase-like"/>
    <property type="match status" value="1"/>
</dbReference>
<dbReference type="InterPro" id="IPR050967">
    <property type="entry name" value="Thiamine_Salvage_TenA"/>
</dbReference>
<dbReference type="Proteomes" id="UP000317663">
    <property type="component" value="Unassembled WGS sequence"/>
</dbReference>
<keyword evidence="1" id="KW-0378">Hydrolase</keyword>
<comment type="catalytic activity">
    <reaction evidence="1">
        <text>thiamine + H2O = 5-(2-hydroxyethyl)-4-methylthiazole + 4-amino-5-hydroxymethyl-2-methylpyrimidine + H(+)</text>
        <dbReference type="Rhea" id="RHEA:17509"/>
        <dbReference type="ChEBI" id="CHEBI:15377"/>
        <dbReference type="ChEBI" id="CHEBI:15378"/>
        <dbReference type="ChEBI" id="CHEBI:16892"/>
        <dbReference type="ChEBI" id="CHEBI:17957"/>
        <dbReference type="ChEBI" id="CHEBI:18385"/>
        <dbReference type="EC" id="3.5.99.2"/>
    </reaction>
</comment>
<dbReference type="UniPathway" id="UPA00060"/>
<organism evidence="4 5">
    <name type="scientific">Ewingella americana</name>
    <dbReference type="NCBI Taxonomy" id="41202"/>
    <lineage>
        <taxon>Bacteria</taxon>
        <taxon>Pseudomonadati</taxon>
        <taxon>Pseudomonadota</taxon>
        <taxon>Gammaproteobacteria</taxon>
        <taxon>Enterobacterales</taxon>
        <taxon>Yersiniaceae</taxon>
        <taxon>Ewingella</taxon>
    </lineage>
</organism>
<evidence type="ECO:0000313" key="4">
    <source>
        <dbReference type="EMBL" id="TPG64675.1"/>
    </source>
</evidence>
<comment type="pathway">
    <text evidence="1">Cofactor biosynthesis; thiamine diphosphate biosynthesis.</text>
</comment>
<feature type="active site" description="Proton donor" evidence="2">
    <location>
        <position position="206"/>
    </location>
</feature>
<dbReference type="EMBL" id="RCZD01000001">
    <property type="protein sequence ID" value="TPG64675.1"/>
    <property type="molecule type" value="Genomic_DNA"/>
</dbReference>
<dbReference type="GO" id="GO:0009229">
    <property type="term" value="P:thiamine diphosphate biosynthetic process"/>
    <property type="evidence" value="ECO:0007669"/>
    <property type="project" value="UniProtKB-UniPathway"/>
</dbReference>
<proteinExistence type="inferred from homology"/>
<accession>A0A502GSK3</accession>
<evidence type="ECO:0000256" key="2">
    <source>
        <dbReference type="PIRSR" id="PIRSR003170-1"/>
    </source>
</evidence>
<dbReference type="AlphaFoldDB" id="A0A502GSK3"/>
<dbReference type="InterPro" id="IPR026285">
    <property type="entry name" value="TenA_E"/>
</dbReference>
<evidence type="ECO:0000259" key="3">
    <source>
        <dbReference type="Pfam" id="PF03070"/>
    </source>
</evidence>
<reference evidence="4 5" key="1">
    <citation type="journal article" date="2019" name="Environ. Microbiol.">
        <title>Species interactions and distinct microbial communities in high Arctic permafrost affected cryosols are associated with the CH4 and CO2 gas fluxes.</title>
        <authorList>
            <person name="Altshuler I."/>
            <person name="Hamel J."/>
            <person name="Turney S."/>
            <person name="Magnuson E."/>
            <person name="Levesque R."/>
            <person name="Greer C."/>
            <person name="Whyte L.G."/>
        </authorList>
    </citation>
    <scope>NUCLEOTIDE SEQUENCE [LARGE SCALE GENOMIC DNA]</scope>
    <source>
        <strain evidence="4 5">E4</strain>
    </source>
</reference>
<keyword evidence="5" id="KW-1185">Reference proteome</keyword>
<keyword evidence="1" id="KW-0784">Thiamine biosynthesis</keyword>
<comment type="function">
    <text evidence="1">Catalyzes an amino-pyrimidine hydrolysis reaction at the C5' of the pyrimidine moiety of thiamine compounds, a reaction that is part of a thiamine salvage pathway. Thus, catalyzes the conversion of 4-amino-5-aminomethyl-2-methylpyrimidine to 4-amino-5-hydroxymethyl-2-methylpyrimidine (HMP).</text>
</comment>
<comment type="similarity">
    <text evidence="1">Belongs to the TenA family.</text>
</comment>
<dbReference type="RefSeq" id="WP_140469766.1">
    <property type="nucleotide sequence ID" value="NZ_RCZD01000001.1"/>
</dbReference>
<dbReference type="GO" id="GO:0050334">
    <property type="term" value="F:thiaminase activity"/>
    <property type="evidence" value="ECO:0007669"/>
    <property type="project" value="UniProtKB-UniRule"/>
</dbReference>
<dbReference type="CDD" id="cd19358">
    <property type="entry name" value="TenA_E_Spr0628-like"/>
    <property type="match status" value="1"/>
</dbReference>
<dbReference type="Pfam" id="PF03070">
    <property type="entry name" value="TENA_THI-4"/>
    <property type="match status" value="1"/>
</dbReference>
<comment type="caution">
    <text evidence="4">The sequence shown here is derived from an EMBL/GenBank/DDBJ whole genome shotgun (WGS) entry which is preliminary data.</text>
</comment>
<sequence length="216" mass="24783">MTGQVFTEQLLAEHHESWQAMQTHPFVTGIENGTLPARVFNQYLVFEGDFVATAIGIFSHAVIKAPNIRHQRWLIGVLDALANEQIAYFERVMSERNIDQAHYHHSAPEVYRFSQGMLSTAETGSYAEILTLMFGAEWMYYHWCERVSRSDIADPDVKAWVAMHAEKTFIDQASWLKAELDRCAAQLTAAERQRLSVLYGQVLQWEIDFHSAAFIE</sequence>
<name>A0A502GSK3_9GAMM</name>
<feature type="domain" description="Thiaminase-2/PQQC" evidence="3">
    <location>
        <begin position="13"/>
        <end position="210"/>
    </location>
</feature>
<dbReference type="Gene3D" id="1.20.910.10">
    <property type="entry name" value="Heme oxygenase-like"/>
    <property type="match status" value="1"/>
</dbReference>
<dbReference type="PANTHER" id="PTHR43198">
    <property type="entry name" value="BIFUNCTIONAL TH2 PROTEIN"/>
    <property type="match status" value="1"/>
</dbReference>
<evidence type="ECO:0000313" key="5">
    <source>
        <dbReference type="Proteomes" id="UP000317663"/>
    </source>
</evidence>
<evidence type="ECO:0000256" key="1">
    <source>
        <dbReference type="PIRNR" id="PIRNR003170"/>
    </source>
</evidence>
<gene>
    <name evidence="4" type="ORF">EAH77_00010</name>
</gene>